<keyword evidence="2" id="KW-0808">Transferase</keyword>
<dbReference type="Gene3D" id="3.40.50.2020">
    <property type="match status" value="1"/>
</dbReference>
<comment type="caution">
    <text evidence="2">The sequence shown here is derived from an EMBL/GenBank/DDBJ whole genome shotgun (WGS) entry which is preliminary data.</text>
</comment>
<dbReference type="SUPFAM" id="SSF53271">
    <property type="entry name" value="PRTase-like"/>
    <property type="match status" value="1"/>
</dbReference>
<dbReference type="RefSeq" id="WP_229681331.1">
    <property type="nucleotide sequence ID" value="NZ_BMKW01000007.1"/>
</dbReference>
<gene>
    <name evidence="2" type="ORF">GCM10011320_30170</name>
</gene>
<keyword evidence="2" id="KW-0328">Glycosyltransferase</keyword>
<dbReference type="InterPro" id="IPR029057">
    <property type="entry name" value="PRTase-like"/>
</dbReference>
<evidence type="ECO:0000259" key="1">
    <source>
        <dbReference type="Pfam" id="PF00156"/>
    </source>
</evidence>
<name>A0A917NR84_9PROT</name>
<evidence type="ECO:0000313" key="3">
    <source>
        <dbReference type="Proteomes" id="UP000661507"/>
    </source>
</evidence>
<dbReference type="AlphaFoldDB" id="A0A917NR84"/>
<reference evidence="2" key="2">
    <citation type="submission" date="2020-09" db="EMBL/GenBank/DDBJ databases">
        <authorList>
            <person name="Sun Q."/>
            <person name="Zhou Y."/>
        </authorList>
    </citation>
    <scope>NUCLEOTIDE SEQUENCE</scope>
    <source>
        <strain evidence="2">CGMCC 1.3617</strain>
    </source>
</reference>
<accession>A0A917NR84</accession>
<dbReference type="InterPro" id="IPR000836">
    <property type="entry name" value="PRTase_dom"/>
</dbReference>
<dbReference type="Gene3D" id="3.30.1310.20">
    <property type="entry name" value="PRTase-like"/>
    <property type="match status" value="1"/>
</dbReference>
<keyword evidence="3" id="KW-1185">Reference proteome</keyword>
<sequence length="221" mass="23193">MRRSGILFRDRRDAGEKLVPLLAVLGLTDPIVYALLRGGAAVAAPIAEALHASLIPFLVRKLGVPWQPELALGALAEGAAEPTLNPDVIAACGLSEADIALAQSRAEQEMRHREAIYLAGLHRPDPRGRAAILVDDGLATGASARAALRALRERGATPLILAVPVAPADAIAGMTVECDRLVCAEIHPLRFGIGGCYADFHQLDDTEVLALLRAAAGKDSP</sequence>
<dbReference type="EMBL" id="BMKW01000007">
    <property type="protein sequence ID" value="GGJ20807.1"/>
    <property type="molecule type" value="Genomic_DNA"/>
</dbReference>
<feature type="domain" description="Phosphoribosyltransferase" evidence="1">
    <location>
        <begin position="29"/>
        <end position="167"/>
    </location>
</feature>
<dbReference type="GO" id="GO:0016757">
    <property type="term" value="F:glycosyltransferase activity"/>
    <property type="evidence" value="ECO:0007669"/>
    <property type="project" value="UniProtKB-KW"/>
</dbReference>
<dbReference type="Pfam" id="PF00156">
    <property type="entry name" value="Pribosyltran"/>
    <property type="match status" value="1"/>
</dbReference>
<reference evidence="2" key="1">
    <citation type="journal article" date="2014" name="Int. J. Syst. Evol. Microbiol.">
        <title>Complete genome sequence of Corynebacterium casei LMG S-19264T (=DSM 44701T), isolated from a smear-ripened cheese.</title>
        <authorList>
            <consortium name="US DOE Joint Genome Institute (JGI-PGF)"/>
            <person name="Walter F."/>
            <person name="Albersmeier A."/>
            <person name="Kalinowski J."/>
            <person name="Ruckert C."/>
        </authorList>
    </citation>
    <scope>NUCLEOTIDE SEQUENCE</scope>
    <source>
        <strain evidence="2">CGMCC 1.3617</strain>
    </source>
</reference>
<proteinExistence type="predicted"/>
<organism evidence="2 3">
    <name type="scientific">Neoroseomonas lacus</name>
    <dbReference type="NCBI Taxonomy" id="287609"/>
    <lineage>
        <taxon>Bacteria</taxon>
        <taxon>Pseudomonadati</taxon>
        <taxon>Pseudomonadota</taxon>
        <taxon>Alphaproteobacteria</taxon>
        <taxon>Acetobacterales</taxon>
        <taxon>Acetobacteraceae</taxon>
        <taxon>Neoroseomonas</taxon>
    </lineage>
</organism>
<dbReference type="Proteomes" id="UP000661507">
    <property type="component" value="Unassembled WGS sequence"/>
</dbReference>
<evidence type="ECO:0000313" key="2">
    <source>
        <dbReference type="EMBL" id="GGJ20807.1"/>
    </source>
</evidence>
<protein>
    <submittedName>
        <fullName evidence="2">Phosphoribosyltransferase</fullName>
    </submittedName>
</protein>